<protein>
    <submittedName>
        <fullName evidence="1">13399_t:CDS:1</fullName>
    </submittedName>
</protein>
<reference evidence="1" key="1">
    <citation type="submission" date="2022-08" db="EMBL/GenBank/DDBJ databases">
        <authorList>
            <person name="Kallberg Y."/>
            <person name="Tangrot J."/>
            <person name="Rosling A."/>
        </authorList>
    </citation>
    <scope>NUCLEOTIDE SEQUENCE</scope>
    <source>
        <strain evidence="1">Wild A</strain>
    </source>
</reference>
<organism evidence="1 2">
    <name type="scientific">Funneliformis geosporum</name>
    <dbReference type="NCBI Taxonomy" id="1117311"/>
    <lineage>
        <taxon>Eukaryota</taxon>
        <taxon>Fungi</taxon>
        <taxon>Fungi incertae sedis</taxon>
        <taxon>Mucoromycota</taxon>
        <taxon>Glomeromycotina</taxon>
        <taxon>Glomeromycetes</taxon>
        <taxon>Glomerales</taxon>
        <taxon>Glomeraceae</taxon>
        <taxon>Funneliformis</taxon>
    </lineage>
</organism>
<evidence type="ECO:0000313" key="1">
    <source>
        <dbReference type="EMBL" id="CAI2187752.1"/>
    </source>
</evidence>
<sequence length="53" mass="5791">WHFGTVHKNVSPIGIADCNAMNDPNYIINISVSDIFYDPPIAAIVYIPSSSIV</sequence>
<name>A0A9W4T010_9GLOM</name>
<dbReference type="EMBL" id="CAMKVN010004798">
    <property type="protein sequence ID" value="CAI2187752.1"/>
    <property type="molecule type" value="Genomic_DNA"/>
</dbReference>
<dbReference type="OrthoDB" id="2314600at2759"/>
<dbReference type="AlphaFoldDB" id="A0A9W4T010"/>
<proteinExistence type="predicted"/>
<gene>
    <name evidence="1" type="ORF">FWILDA_LOCUS13239</name>
</gene>
<accession>A0A9W4T010</accession>
<feature type="non-terminal residue" evidence="1">
    <location>
        <position position="1"/>
    </location>
</feature>
<comment type="caution">
    <text evidence="1">The sequence shown here is derived from an EMBL/GenBank/DDBJ whole genome shotgun (WGS) entry which is preliminary data.</text>
</comment>
<dbReference type="Proteomes" id="UP001153678">
    <property type="component" value="Unassembled WGS sequence"/>
</dbReference>
<evidence type="ECO:0000313" key="2">
    <source>
        <dbReference type="Proteomes" id="UP001153678"/>
    </source>
</evidence>
<keyword evidence="2" id="KW-1185">Reference proteome</keyword>